<organism evidence="1">
    <name type="scientific">Aphanomyces invadans</name>
    <dbReference type="NCBI Taxonomy" id="157072"/>
    <lineage>
        <taxon>Eukaryota</taxon>
        <taxon>Sar</taxon>
        <taxon>Stramenopiles</taxon>
        <taxon>Oomycota</taxon>
        <taxon>Saprolegniomycetes</taxon>
        <taxon>Saprolegniales</taxon>
        <taxon>Verrucalvaceae</taxon>
        <taxon>Aphanomyces</taxon>
    </lineage>
</organism>
<accession>A0A024UAG7</accession>
<dbReference type="EMBL" id="KI913960">
    <property type="protein sequence ID" value="ETW03215.1"/>
    <property type="molecule type" value="Genomic_DNA"/>
</dbReference>
<dbReference type="RefSeq" id="XP_008868599.1">
    <property type="nucleotide sequence ID" value="XM_008870377.1"/>
</dbReference>
<dbReference type="AlphaFoldDB" id="A0A024UAG7"/>
<name>A0A024UAG7_9STRA</name>
<evidence type="ECO:0000313" key="1">
    <source>
        <dbReference type="EMBL" id="ETW03215.1"/>
    </source>
</evidence>
<reference evidence="1" key="1">
    <citation type="submission" date="2013-12" db="EMBL/GenBank/DDBJ databases">
        <title>The Genome Sequence of Aphanomyces invadans NJM9701.</title>
        <authorList>
            <consortium name="The Broad Institute Genomics Platform"/>
            <person name="Russ C."/>
            <person name="Tyler B."/>
            <person name="van West P."/>
            <person name="Dieguez-Uribeondo J."/>
            <person name="Young S.K."/>
            <person name="Zeng Q."/>
            <person name="Gargeya S."/>
            <person name="Fitzgerald M."/>
            <person name="Abouelleil A."/>
            <person name="Alvarado L."/>
            <person name="Chapman S.B."/>
            <person name="Gainer-Dewar J."/>
            <person name="Goldberg J."/>
            <person name="Griggs A."/>
            <person name="Gujja S."/>
            <person name="Hansen M."/>
            <person name="Howarth C."/>
            <person name="Imamovic A."/>
            <person name="Ireland A."/>
            <person name="Larimer J."/>
            <person name="McCowan C."/>
            <person name="Murphy C."/>
            <person name="Pearson M."/>
            <person name="Poon T.W."/>
            <person name="Priest M."/>
            <person name="Roberts A."/>
            <person name="Saif S."/>
            <person name="Shea T."/>
            <person name="Sykes S."/>
            <person name="Wortman J."/>
            <person name="Nusbaum C."/>
            <person name="Birren B."/>
        </authorList>
    </citation>
    <scope>NUCLEOTIDE SEQUENCE [LARGE SCALE GENOMIC DNA]</scope>
    <source>
        <strain evidence="1">NJM9701</strain>
    </source>
</reference>
<dbReference type="GeneID" id="20082668"/>
<dbReference type="VEuPathDB" id="FungiDB:H310_05618"/>
<sequence length="164" mass="17859">MDTQLKAAFDEYGKKGWDFSLVSQPSNSPDTNTLDLGYFAAILYLQQKTIAHSNGFQCLGQLFDAAGLLKLGCDTRSNSADDIPVNLAFAALSPKTPIVSTKHACNDMNVWFSLSYRDWMAAKKPKSKTLVSGEFDGCGASDIDRLRDLYLAMASFSSESYGGT</sequence>
<proteinExistence type="predicted"/>
<protein>
    <submittedName>
        <fullName evidence="1">Uncharacterized protein</fullName>
    </submittedName>
</protein>
<gene>
    <name evidence="1" type="ORF">H310_05618</name>
</gene>